<dbReference type="OrthoDB" id="9805316at2"/>
<dbReference type="PROSITE" id="PS00444">
    <property type="entry name" value="POLYPRENYL_SYNTHASE_2"/>
    <property type="match status" value="1"/>
</dbReference>
<dbReference type="RefSeq" id="WP_013175601.1">
    <property type="nucleotide sequence ID" value="NC_014220.1"/>
</dbReference>
<evidence type="ECO:0000256" key="6">
    <source>
        <dbReference type="RuleBase" id="RU004466"/>
    </source>
</evidence>
<reference evidence="8" key="1">
    <citation type="journal article" date="2010" name="Stand. Genomic Sci.">
        <title>Complete genome sequence of Syntrophothermus lipocalidus type strain (TGB-C1T).</title>
        <authorList>
            <consortium name="US DOE Joint Genome Institute (JGI-PGF)"/>
            <person name="Djao O."/>
            <person name="Zhang X."/>
            <person name="Lucas S."/>
            <person name="Lapidus A."/>
            <person name="Glavina Del Rio T."/>
            <person name="Nolan M."/>
            <person name="Tice H."/>
            <person name="Cheng J."/>
            <person name="Han C."/>
            <person name="Tapia R."/>
            <person name="Goodwin L."/>
            <person name="Pitluck S."/>
            <person name="Liolios K."/>
            <person name="Ivanova N."/>
            <person name="Mavromatis K."/>
            <person name="Mikhailova N."/>
            <person name="Ovchinnikova G."/>
            <person name="Pati A."/>
            <person name="Brambilla E."/>
            <person name="Chen A."/>
            <person name="Palaniappan K."/>
            <person name="Land M."/>
            <person name="Hauser L."/>
            <person name="Chang Y."/>
            <person name="Jeffries C."/>
            <person name="Rohde M."/>
            <person name="Sikorski J."/>
            <person name="Spring S."/>
            <person name="Goker M."/>
            <person name="Detter J."/>
            <person name="Woyke T."/>
            <person name="Bristow J."/>
            <person name="Eisen J."/>
            <person name="Markowitz V."/>
            <person name="Hugenholtz P."/>
            <person name="Kyrpides N."/>
            <person name="Klenk H."/>
        </authorList>
    </citation>
    <scope>NUCLEOTIDE SEQUENCE [LARGE SCALE GENOMIC DNA]</scope>
    <source>
        <strain evidence="8">DSM 12680 / TGB-C1</strain>
    </source>
</reference>
<dbReference type="PROSITE" id="PS00723">
    <property type="entry name" value="POLYPRENYL_SYNTHASE_1"/>
    <property type="match status" value="1"/>
</dbReference>
<dbReference type="GO" id="GO:0008299">
    <property type="term" value="P:isoprenoid biosynthetic process"/>
    <property type="evidence" value="ECO:0007669"/>
    <property type="project" value="InterPro"/>
</dbReference>
<dbReference type="GO" id="GO:0004659">
    <property type="term" value="F:prenyltransferase activity"/>
    <property type="evidence" value="ECO:0007669"/>
    <property type="project" value="InterPro"/>
</dbReference>
<keyword evidence="5" id="KW-0460">Magnesium</keyword>
<evidence type="ECO:0000256" key="1">
    <source>
        <dbReference type="ARBA" id="ARBA00001946"/>
    </source>
</evidence>
<evidence type="ECO:0000256" key="4">
    <source>
        <dbReference type="ARBA" id="ARBA00022723"/>
    </source>
</evidence>
<proteinExistence type="inferred from homology"/>
<organism evidence="7 8">
    <name type="scientific">Syntrophothermus lipocalidus (strain DSM 12680 / TGB-C1)</name>
    <dbReference type="NCBI Taxonomy" id="643648"/>
    <lineage>
        <taxon>Bacteria</taxon>
        <taxon>Bacillati</taxon>
        <taxon>Bacillota</taxon>
        <taxon>Clostridia</taxon>
        <taxon>Eubacteriales</taxon>
        <taxon>Syntrophomonadaceae</taxon>
        <taxon>Syntrophothermus</taxon>
    </lineage>
</organism>
<name>D7CNB4_SYNLT</name>
<dbReference type="GO" id="GO:0046872">
    <property type="term" value="F:metal ion binding"/>
    <property type="evidence" value="ECO:0007669"/>
    <property type="project" value="UniProtKB-KW"/>
</dbReference>
<dbReference type="SFLD" id="SFLDS00005">
    <property type="entry name" value="Isoprenoid_Synthase_Type_I"/>
    <property type="match status" value="1"/>
</dbReference>
<dbReference type="eggNOG" id="COG0142">
    <property type="taxonomic scope" value="Bacteria"/>
</dbReference>
<evidence type="ECO:0000313" key="7">
    <source>
        <dbReference type="EMBL" id="ADI02199.1"/>
    </source>
</evidence>
<dbReference type="Proteomes" id="UP000000378">
    <property type="component" value="Chromosome"/>
</dbReference>
<protein>
    <submittedName>
        <fullName evidence="7">Polyprenyl synthetase</fullName>
    </submittedName>
</protein>
<dbReference type="InterPro" id="IPR008949">
    <property type="entry name" value="Isoprenoid_synthase_dom_sf"/>
</dbReference>
<evidence type="ECO:0000256" key="2">
    <source>
        <dbReference type="ARBA" id="ARBA00006706"/>
    </source>
</evidence>
<dbReference type="InterPro" id="IPR033749">
    <property type="entry name" value="Polyprenyl_synt_CS"/>
</dbReference>
<dbReference type="Gene3D" id="1.10.600.10">
    <property type="entry name" value="Farnesyl Diphosphate Synthase"/>
    <property type="match status" value="1"/>
</dbReference>
<dbReference type="PANTHER" id="PTHR12001">
    <property type="entry name" value="GERANYLGERANYL PYROPHOSPHATE SYNTHASE"/>
    <property type="match status" value="1"/>
</dbReference>
<dbReference type="AlphaFoldDB" id="D7CNB4"/>
<keyword evidence="4" id="KW-0479">Metal-binding</keyword>
<accession>D7CNB4</accession>
<dbReference type="HOGENOM" id="CLU_014015_2_0_9"/>
<dbReference type="Pfam" id="PF00348">
    <property type="entry name" value="polyprenyl_synt"/>
    <property type="match status" value="1"/>
</dbReference>
<evidence type="ECO:0000256" key="5">
    <source>
        <dbReference type="ARBA" id="ARBA00022842"/>
    </source>
</evidence>
<reference evidence="7 8" key="2">
    <citation type="journal article" date="2010" name="Stand. Genomic Sci.">
        <title>Complete genome sequence of Syntrophothermus lipocalidus type strain (TGB-C1).</title>
        <authorList>
            <person name="Djao O.D."/>
            <person name="Zhang X."/>
            <person name="Lucas S."/>
            <person name="Lapidus A."/>
            <person name="Del Rio T.G."/>
            <person name="Nolan M."/>
            <person name="Tice H."/>
            <person name="Cheng J.F."/>
            <person name="Han C."/>
            <person name="Tapia R."/>
            <person name="Goodwin L."/>
            <person name="Pitluck S."/>
            <person name="Liolios K."/>
            <person name="Ivanova N."/>
            <person name="Mavromatis K."/>
            <person name="Mikhailova N."/>
            <person name="Ovchinnikova G."/>
            <person name="Pati A."/>
            <person name="Brambilla E."/>
            <person name="Chen A."/>
            <person name="Palaniappan K."/>
            <person name="Land M."/>
            <person name="Hauser L."/>
            <person name="Chang Y.J."/>
            <person name="Jeffries C.D."/>
            <person name="Rohde M."/>
            <person name="Sikorski J."/>
            <person name="Spring S."/>
            <person name="Goker M."/>
            <person name="Detter J.C."/>
            <person name="Woyke T."/>
            <person name="Bristow J."/>
            <person name="Eisen J.A."/>
            <person name="Markowitz V."/>
            <person name="Hugenholtz P."/>
            <person name="Kyrpides N.C."/>
            <person name="Klenk H.P."/>
        </authorList>
    </citation>
    <scope>NUCLEOTIDE SEQUENCE [LARGE SCALE GENOMIC DNA]</scope>
    <source>
        <strain evidence="8">DSM 12680 / TGB-C1</strain>
    </source>
</reference>
<gene>
    <name evidence="7" type="ordered locus">Slip_1436</name>
</gene>
<sequence length="322" mass="35362">MNSLDLFRDIEPQLEKVEQELVRAITTEISLLKEASVHLVKAGGKRLRPAFVLLSGSFYSSSLDGLIPLAVALELVHMATLVHDDVIDNSFTRRGQKTVKACWGNRVSLYSGNYILAKSLSLIAAYERPDIIDILATVSMKVCEGEIIQMLSCFDVGQGYKDYLRRIERKTALLMSLSCQTGALVGGAPADKVTVLRRFGYYLGMAFQITDDVLDFVASEEVLGKPVGSDIRQGIITLPALYALREGKDSQLLASILCSPERCKNEAEDAIDMVLSSGGIDYALKVACSYAEKARSLLKSLPDVPARNVLDRIAEFVVTRDF</sequence>
<keyword evidence="3 6" id="KW-0808">Transferase</keyword>
<dbReference type="EMBL" id="CP002048">
    <property type="protein sequence ID" value="ADI02199.1"/>
    <property type="molecule type" value="Genomic_DNA"/>
</dbReference>
<comment type="similarity">
    <text evidence="2 6">Belongs to the FPP/GGPP synthase family.</text>
</comment>
<evidence type="ECO:0000256" key="3">
    <source>
        <dbReference type="ARBA" id="ARBA00022679"/>
    </source>
</evidence>
<dbReference type="SUPFAM" id="SSF48576">
    <property type="entry name" value="Terpenoid synthases"/>
    <property type="match status" value="1"/>
</dbReference>
<dbReference type="STRING" id="643648.Slip_1436"/>
<dbReference type="KEGG" id="slp:Slip_1436"/>
<dbReference type="PANTHER" id="PTHR12001:SF69">
    <property type="entry name" value="ALL TRANS-POLYPRENYL-DIPHOSPHATE SYNTHASE PDSS1"/>
    <property type="match status" value="1"/>
</dbReference>
<dbReference type="InterPro" id="IPR000092">
    <property type="entry name" value="Polyprenyl_synt"/>
</dbReference>
<dbReference type="CDD" id="cd00685">
    <property type="entry name" value="Trans_IPPS_HT"/>
    <property type="match status" value="1"/>
</dbReference>
<keyword evidence="8" id="KW-1185">Reference proteome</keyword>
<evidence type="ECO:0000313" key="8">
    <source>
        <dbReference type="Proteomes" id="UP000000378"/>
    </source>
</evidence>
<comment type="cofactor">
    <cofactor evidence="1">
        <name>Mg(2+)</name>
        <dbReference type="ChEBI" id="CHEBI:18420"/>
    </cofactor>
</comment>